<feature type="domain" description="Major facilitator superfamily (MFS) profile" evidence="8">
    <location>
        <begin position="45"/>
        <end position="499"/>
    </location>
</feature>
<accession>A0AAE1LA61</accession>
<evidence type="ECO:0000256" key="6">
    <source>
        <dbReference type="ARBA" id="ARBA00023180"/>
    </source>
</evidence>
<feature type="transmembrane region" description="Helical" evidence="7">
    <location>
        <begin position="382"/>
        <end position="401"/>
    </location>
</feature>
<keyword evidence="3 7" id="KW-0812">Transmembrane</keyword>
<feature type="transmembrane region" description="Helical" evidence="7">
    <location>
        <begin position="342"/>
        <end position="362"/>
    </location>
</feature>
<evidence type="ECO:0000256" key="1">
    <source>
        <dbReference type="ARBA" id="ARBA00004651"/>
    </source>
</evidence>
<dbReference type="InterPro" id="IPR011701">
    <property type="entry name" value="MFS"/>
</dbReference>
<organism evidence="9 10">
    <name type="scientific">Frankliniella fusca</name>
    <dbReference type="NCBI Taxonomy" id="407009"/>
    <lineage>
        <taxon>Eukaryota</taxon>
        <taxon>Metazoa</taxon>
        <taxon>Ecdysozoa</taxon>
        <taxon>Arthropoda</taxon>
        <taxon>Hexapoda</taxon>
        <taxon>Insecta</taxon>
        <taxon>Pterygota</taxon>
        <taxon>Neoptera</taxon>
        <taxon>Paraneoptera</taxon>
        <taxon>Thysanoptera</taxon>
        <taxon>Terebrantia</taxon>
        <taxon>Thripoidea</taxon>
        <taxon>Thripidae</taxon>
        <taxon>Frankliniella</taxon>
    </lineage>
</organism>
<feature type="transmembrane region" description="Helical" evidence="7">
    <location>
        <begin position="437"/>
        <end position="460"/>
    </location>
</feature>
<feature type="transmembrane region" description="Helical" evidence="7">
    <location>
        <begin position="173"/>
        <end position="196"/>
    </location>
</feature>
<dbReference type="GO" id="GO:0022857">
    <property type="term" value="F:transmembrane transporter activity"/>
    <property type="evidence" value="ECO:0007669"/>
    <property type="project" value="InterPro"/>
</dbReference>
<dbReference type="InterPro" id="IPR036259">
    <property type="entry name" value="MFS_trans_sf"/>
</dbReference>
<dbReference type="PROSITE" id="PS50850">
    <property type="entry name" value="MFS"/>
    <property type="match status" value="1"/>
</dbReference>
<keyword evidence="10" id="KW-1185">Reference proteome</keyword>
<proteinExistence type="predicted"/>
<comment type="caution">
    <text evidence="9">The sequence shown here is derived from an EMBL/GenBank/DDBJ whole genome shotgun (WGS) entry which is preliminary data.</text>
</comment>
<keyword evidence="5 7" id="KW-0472">Membrane</keyword>
<keyword evidence="6" id="KW-0325">Glycoprotein</keyword>
<dbReference type="Pfam" id="PF07690">
    <property type="entry name" value="MFS_1"/>
    <property type="match status" value="1"/>
</dbReference>
<evidence type="ECO:0000256" key="3">
    <source>
        <dbReference type="ARBA" id="ARBA00022692"/>
    </source>
</evidence>
<feature type="transmembrane region" description="Helical" evidence="7">
    <location>
        <begin position="208"/>
        <end position="229"/>
    </location>
</feature>
<reference evidence="9" key="2">
    <citation type="journal article" date="2023" name="BMC Genomics">
        <title>Pest status, molecular evolution, and epigenetic factors derived from the genome assembly of Frankliniella fusca, a thysanopteran phytovirus vector.</title>
        <authorList>
            <person name="Catto M.A."/>
            <person name="Labadie P.E."/>
            <person name="Jacobson A.L."/>
            <person name="Kennedy G.G."/>
            <person name="Srinivasan R."/>
            <person name="Hunt B.G."/>
        </authorList>
    </citation>
    <scope>NUCLEOTIDE SEQUENCE</scope>
    <source>
        <strain evidence="9">PL_HMW_Pooled</strain>
    </source>
</reference>
<dbReference type="SUPFAM" id="SSF103473">
    <property type="entry name" value="MFS general substrate transporter"/>
    <property type="match status" value="1"/>
</dbReference>
<feature type="transmembrane region" description="Helical" evidence="7">
    <location>
        <begin position="298"/>
        <end position="322"/>
    </location>
</feature>
<gene>
    <name evidence="9" type="ORF">KUF71_020441</name>
</gene>
<dbReference type="FunFam" id="1.20.1250.20:FF:000445">
    <property type="entry name" value="putative inorganic phosphate cotransporter"/>
    <property type="match status" value="1"/>
</dbReference>
<reference evidence="9" key="1">
    <citation type="submission" date="2021-07" db="EMBL/GenBank/DDBJ databases">
        <authorList>
            <person name="Catto M.A."/>
            <person name="Jacobson A."/>
            <person name="Kennedy G."/>
            <person name="Labadie P."/>
            <person name="Hunt B.G."/>
            <person name="Srinivasan R."/>
        </authorList>
    </citation>
    <scope>NUCLEOTIDE SEQUENCE</scope>
    <source>
        <strain evidence="9">PL_HMW_Pooled</strain>
        <tissue evidence="9">Head</tissue>
    </source>
</reference>
<dbReference type="EMBL" id="JAHWGI010000182">
    <property type="protein sequence ID" value="KAK3910627.1"/>
    <property type="molecule type" value="Genomic_DNA"/>
</dbReference>
<keyword evidence="2" id="KW-1003">Cell membrane</keyword>
<protein>
    <submittedName>
        <fullName evidence="9">Inorganic phosphate cotransporter</fullName>
    </submittedName>
</protein>
<evidence type="ECO:0000313" key="9">
    <source>
        <dbReference type="EMBL" id="KAK3910627.1"/>
    </source>
</evidence>
<evidence type="ECO:0000313" key="10">
    <source>
        <dbReference type="Proteomes" id="UP001219518"/>
    </source>
</evidence>
<dbReference type="Gene3D" id="1.20.1250.20">
    <property type="entry name" value="MFS general substrate transporter like domains"/>
    <property type="match status" value="2"/>
</dbReference>
<evidence type="ECO:0000256" key="2">
    <source>
        <dbReference type="ARBA" id="ARBA00022475"/>
    </source>
</evidence>
<evidence type="ECO:0000256" key="7">
    <source>
        <dbReference type="SAM" id="Phobius"/>
    </source>
</evidence>
<dbReference type="PANTHER" id="PTHR11662:SF399">
    <property type="entry name" value="FI19708P1-RELATED"/>
    <property type="match status" value="1"/>
</dbReference>
<dbReference type="Proteomes" id="UP001219518">
    <property type="component" value="Unassembled WGS sequence"/>
</dbReference>
<name>A0AAE1LA61_9NEOP</name>
<feature type="transmembrane region" description="Helical" evidence="7">
    <location>
        <begin position="241"/>
        <end position="262"/>
    </location>
</feature>
<sequence length="533" mass="58228">MAAILSDNPLDNDGPDLVINESRSRETSYGTSSLGHPSVVDGKECIKARFVVGFMGFLGLALVYAMRVNLSVAIVAMVNNTNQPSDINVTGPCRDPGPKLSPSPLTGQGEFDWDARTQGIILGSFFYGYVLTQVPGGRLAEQYGAKKIFGWGIFITAIFTLLSPPAARMGEGVFIFVRVLEGLGEGVTFPSMVAMLARWVPPLERNTFAAAVYSGSNFGTIIAMPLSGYLASVEWMGGWPLAFYVFGGLGVIWCVVWWQIIFDSPLTHPRISPQERDYILASLGPDNAQNKDDGDFPWVDIFCCLPFWAIMITQCGMAWAFYTQLTEMPTYMDHILHFSLEANAILTSIPYLTSWISSLCFCRLADWLIAKEYLSPVASMKIFNSLASVVPSLGFIGAALAGCDRQLVMVIISFTGTFVGAQYAGNQMNHIALSPRYAGTMYGMTNGVANLCGFLAPYTIGSIISNHETVGRWQVVFFLAAAVNIITNLIYVILGSAKEQPFNHPNTNPKPNFNSEIDEQTEPLLGVSEVLHR</sequence>
<evidence type="ECO:0000259" key="8">
    <source>
        <dbReference type="PROSITE" id="PS50850"/>
    </source>
</evidence>
<feature type="transmembrane region" description="Helical" evidence="7">
    <location>
        <begin position="407"/>
        <end position="425"/>
    </location>
</feature>
<dbReference type="PANTHER" id="PTHR11662">
    <property type="entry name" value="SOLUTE CARRIER FAMILY 17"/>
    <property type="match status" value="1"/>
</dbReference>
<dbReference type="GO" id="GO:0006820">
    <property type="term" value="P:monoatomic anion transport"/>
    <property type="evidence" value="ECO:0007669"/>
    <property type="project" value="TreeGrafter"/>
</dbReference>
<evidence type="ECO:0000256" key="4">
    <source>
        <dbReference type="ARBA" id="ARBA00022989"/>
    </source>
</evidence>
<dbReference type="InterPro" id="IPR050382">
    <property type="entry name" value="MFS_Na/Anion_cotransporter"/>
</dbReference>
<feature type="transmembrane region" description="Helical" evidence="7">
    <location>
        <begin position="148"/>
        <end position="167"/>
    </location>
</feature>
<dbReference type="InterPro" id="IPR020846">
    <property type="entry name" value="MFS_dom"/>
</dbReference>
<evidence type="ECO:0000256" key="5">
    <source>
        <dbReference type="ARBA" id="ARBA00023136"/>
    </source>
</evidence>
<dbReference type="FunFam" id="1.20.1250.20:FF:000067">
    <property type="entry name" value="sialin isoform X2"/>
    <property type="match status" value="1"/>
</dbReference>
<comment type="subcellular location">
    <subcellularLocation>
        <location evidence="1">Cell membrane</location>
        <topology evidence="1">Multi-pass membrane protein</topology>
    </subcellularLocation>
</comment>
<feature type="transmembrane region" description="Helical" evidence="7">
    <location>
        <begin position="472"/>
        <end position="494"/>
    </location>
</feature>
<dbReference type="GO" id="GO:0005886">
    <property type="term" value="C:plasma membrane"/>
    <property type="evidence" value="ECO:0007669"/>
    <property type="project" value="UniProtKB-SubCell"/>
</dbReference>
<keyword evidence="4 7" id="KW-1133">Transmembrane helix</keyword>
<dbReference type="AlphaFoldDB" id="A0AAE1LA61"/>
<dbReference type="CDD" id="cd17318">
    <property type="entry name" value="MFS_SLC17"/>
    <property type="match status" value="1"/>
</dbReference>